<sequence length="78" mass="8732">MKRRRWWEKIFWLAGQYRLASVVRGGNNETAAFVLVYLSSAEVTAGIEPWGASPSLKGRELLEAVRTASSKRRPPLAS</sequence>
<dbReference type="RefSeq" id="WP_394834448.1">
    <property type="nucleotide sequence ID" value="NZ_CP089929.1"/>
</dbReference>
<protein>
    <submittedName>
        <fullName evidence="1">Uncharacterized protein</fullName>
    </submittedName>
</protein>
<name>A0ABZ2L1X3_9BACT</name>
<keyword evidence="2" id="KW-1185">Reference proteome</keyword>
<accession>A0ABZ2L1X3</accession>
<reference evidence="1" key="1">
    <citation type="submission" date="2021-12" db="EMBL/GenBank/DDBJ databases">
        <title>Discovery of the Pendulisporaceae a myxobacterial family with distinct sporulation behavior and unique specialized metabolism.</title>
        <authorList>
            <person name="Garcia R."/>
            <person name="Popoff A."/>
            <person name="Bader C.D."/>
            <person name="Loehr J."/>
            <person name="Walesch S."/>
            <person name="Walt C."/>
            <person name="Boldt J."/>
            <person name="Bunk B."/>
            <person name="Haeckl F.J.F.P.J."/>
            <person name="Gunesch A.P."/>
            <person name="Birkelbach J."/>
            <person name="Nuebel U."/>
            <person name="Pietschmann T."/>
            <person name="Bach T."/>
            <person name="Mueller R."/>
        </authorList>
    </citation>
    <scope>NUCLEOTIDE SEQUENCE</scope>
    <source>
        <strain evidence="1">MSr11367</strain>
    </source>
</reference>
<dbReference type="EMBL" id="CP089983">
    <property type="protein sequence ID" value="WXB04805.1"/>
    <property type="molecule type" value="Genomic_DNA"/>
</dbReference>
<evidence type="ECO:0000313" key="2">
    <source>
        <dbReference type="Proteomes" id="UP001374803"/>
    </source>
</evidence>
<evidence type="ECO:0000313" key="1">
    <source>
        <dbReference type="EMBL" id="WXB04805.1"/>
    </source>
</evidence>
<dbReference type="Proteomes" id="UP001374803">
    <property type="component" value="Chromosome"/>
</dbReference>
<organism evidence="1 2">
    <name type="scientific">Pendulispora rubella</name>
    <dbReference type="NCBI Taxonomy" id="2741070"/>
    <lineage>
        <taxon>Bacteria</taxon>
        <taxon>Pseudomonadati</taxon>
        <taxon>Myxococcota</taxon>
        <taxon>Myxococcia</taxon>
        <taxon>Myxococcales</taxon>
        <taxon>Sorangiineae</taxon>
        <taxon>Pendulisporaceae</taxon>
        <taxon>Pendulispora</taxon>
    </lineage>
</organism>
<proteinExistence type="predicted"/>
<gene>
    <name evidence="1" type="ORF">LVJ94_48920</name>
</gene>